<evidence type="ECO:0008006" key="3">
    <source>
        <dbReference type="Google" id="ProtNLM"/>
    </source>
</evidence>
<evidence type="ECO:0000313" key="1">
    <source>
        <dbReference type="EMBL" id="MEV0973968.1"/>
    </source>
</evidence>
<reference evidence="1 2" key="1">
    <citation type="submission" date="2024-06" db="EMBL/GenBank/DDBJ databases">
        <title>The Natural Products Discovery Center: Release of the First 8490 Sequenced Strains for Exploring Actinobacteria Biosynthetic Diversity.</title>
        <authorList>
            <person name="Kalkreuter E."/>
            <person name="Kautsar S.A."/>
            <person name="Yang D."/>
            <person name="Bader C.D."/>
            <person name="Teijaro C.N."/>
            <person name="Fluegel L."/>
            <person name="Davis C.M."/>
            <person name="Simpson J.R."/>
            <person name="Lauterbach L."/>
            <person name="Steele A.D."/>
            <person name="Gui C."/>
            <person name="Meng S."/>
            <person name="Li G."/>
            <person name="Viehrig K."/>
            <person name="Ye F."/>
            <person name="Su P."/>
            <person name="Kiefer A.F."/>
            <person name="Nichols A."/>
            <person name="Cepeda A.J."/>
            <person name="Yan W."/>
            <person name="Fan B."/>
            <person name="Jiang Y."/>
            <person name="Adhikari A."/>
            <person name="Zheng C.-J."/>
            <person name="Schuster L."/>
            <person name="Cowan T.M."/>
            <person name="Smanski M.J."/>
            <person name="Chevrette M.G."/>
            <person name="De Carvalho L.P.S."/>
            <person name="Shen B."/>
        </authorList>
    </citation>
    <scope>NUCLEOTIDE SEQUENCE [LARGE SCALE GENOMIC DNA]</scope>
    <source>
        <strain evidence="1 2">NPDC050100</strain>
    </source>
</reference>
<evidence type="ECO:0000313" key="2">
    <source>
        <dbReference type="Proteomes" id="UP001551675"/>
    </source>
</evidence>
<gene>
    <name evidence="1" type="ORF">AB0I59_35710</name>
</gene>
<dbReference type="EMBL" id="JBFALK010000026">
    <property type="protein sequence ID" value="MEV0973968.1"/>
    <property type="molecule type" value="Genomic_DNA"/>
</dbReference>
<proteinExistence type="predicted"/>
<protein>
    <recommendedName>
        <fullName evidence="3">RNA-binding protein</fullName>
    </recommendedName>
</protein>
<comment type="caution">
    <text evidence="1">The sequence shown here is derived from an EMBL/GenBank/DDBJ whole genome shotgun (WGS) entry which is preliminary data.</text>
</comment>
<dbReference type="Proteomes" id="UP001551675">
    <property type="component" value="Unassembled WGS sequence"/>
</dbReference>
<organism evidence="1 2">
    <name type="scientific">Microtetraspora glauca</name>
    <dbReference type="NCBI Taxonomy" id="1996"/>
    <lineage>
        <taxon>Bacteria</taxon>
        <taxon>Bacillati</taxon>
        <taxon>Actinomycetota</taxon>
        <taxon>Actinomycetes</taxon>
        <taxon>Streptosporangiales</taxon>
        <taxon>Streptosporangiaceae</taxon>
        <taxon>Microtetraspora</taxon>
    </lineage>
</organism>
<sequence length="336" mass="36977">MTKYDPRLRDASGAFAGDDWTSMGEIGQTFDGRVLTRRRYEQVESAYLIAVELFAQASGINELVVRTPGLHGTSSGRLLTGYGPEVSNLSAEEFYDGRPVSLAAGLELVRAMLREDGVWCRLEAEGRFSLAVGWDYYLYVSSHRPCSQAVDQVRGLGLFVDEGFTSPYDLDLEDPVPHRSADAGFWAEVELLARRTDGEVPLLEMWAYNAWCWHLVAPGDGTARVRAALRPRAMVTAFIGAPVAVNDGSMVEISAHARRLLAEDFSVAGVMCLIEDKGTGRLRHDYLLDDDNLSSWLETAREADRCAVYPADADDQPGALVAVLPDEDGIVRARWA</sequence>
<keyword evidence="2" id="KW-1185">Reference proteome</keyword>
<dbReference type="RefSeq" id="WP_358140087.1">
    <property type="nucleotide sequence ID" value="NZ_JBFALK010000026.1"/>
</dbReference>
<accession>A0ABV3GQP2</accession>
<name>A0ABV3GQP2_MICGL</name>